<evidence type="ECO:0000313" key="10">
    <source>
        <dbReference type="Proteomes" id="UP001147653"/>
    </source>
</evidence>
<keyword evidence="2" id="KW-0805">Transcription regulation</keyword>
<name>A0A9X3S8N0_9ACTN</name>
<dbReference type="Pfam" id="PF04542">
    <property type="entry name" value="Sigma70_r2"/>
    <property type="match status" value="1"/>
</dbReference>
<evidence type="ECO:0000256" key="3">
    <source>
        <dbReference type="ARBA" id="ARBA00023082"/>
    </source>
</evidence>
<evidence type="ECO:0000256" key="1">
    <source>
        <dbReference type="ARBA" id="ARBA00010641"/>
    </source>
</evidence>
<feature type="region of interest" description="Disordered" evidence="6">
    <location>
        <begin position="1"/>
        <end position="23"/>
    </location>
</feature>
<accession>A0A9X3S8N0</accession>
<dbReference type="EMBL" id="JAPDDP010000025">
    <property type="protein sequence ID" value="MDA0181683.1"/>
    <property type="molecule type" value="Genomic_DNA"/>
</dbReference>
<dbReference type="PANTHER" id="PTHR43133:SF8">
    <property type="entry name" value="RNA POLYMERASE SIGMA FACTOR HI_1459-RELATED"/>
    <property type="match status" value="1"/>
</dbReference>
<feature type="domain" description="RNA polymerase sigma-70 region 4" evidence="8">
    <location>
        <begin position="149"/>
        <end position="198"/>
    </location>
</feature>
<dbReference type="PANTHER" id="PTHR43133">
    <property type="entry name" value="RNA POLYMERASE ECF-TYPE SIGMA FACTO"/>
    <property type="match status" value="1"/>
</dbReference>
<keyword evidence="10" id="KW-1185">Reference proteome</keyword>
<dbReference type="GO" id="GO:0006352">
    <property type="term" value="P:DNA-templated transcription initiation"/>
    <property type="evidence" value="ECO:0007669"/>
    <property type="project" value="InterPro"/>
</dbReference>
<dbReference type="RefSeq" id="WP_270026032.1">
    <property type="nucleotide sequence ID" value="NZ_JAPDDP010000025.1"/>
</dbReference>
<evidence type="ECO:0000256" key="4">
    <source>
        <dbReference type="ARBA" id="ARBA00023125"/>
    </source>
</evidence>
<comment type="similarity">
    <text evidence="1">Belongs to the sigma-70 factor family. ECF subfamily.</text>
</comment>
<keyword evidence="5" id="KW-0804">Transcription</keyword>
<dbReference type="InterPro" id="IPR007627">
    <property type="entry name" value="RNA_pol_sigma70_r2"/>
</dbReference>
<evidence type="ECO:0000256" key="5">
    <source>
        <dbReference type="ARBA" id="ARBA00023163"/>
    </source>
</evidence>
<evidence type="ECO:0000259" key="7">
    <source>
        <dbReference type="Pfam" id="PF04542"/>
    </source>
</evidence>
<dbReference type="InterPro" id="IPR014284">
    <property type="entry name" value="RNA_pol_sigma-70_dom"/>
</dbReference>
<dbReference type="Gene3D" id="1.10.10.10">
    <property type="entry name" value="Winged helix-like DNA-binding domain superfamily/Winged helix DNA-binding domain"/>
    <property type="match status" value="1"/>
</dbReference>
<dbReference type="Gene3D" id="1.10.1740.10">
    <property type="match status" value="1"/>
</dbReference>
<evidence type="ECO:0000313" key="9">
    <source>
        <dbReference type="EMBL" id="MDA0181683.1"/>
    </source>
</evidence>
<feature type="compositionally biased region" description="Basic and acidic residues" evidence="6">
    <location>
        <begin position="7"/>
        <end position="18"/>
    </location>
</feature>
<keyword evidence="4" id="KW-0238">DNA-binding</keyword>
<dbReference type="GO" id="GO:0003677">
    <property type="term" value="F:DNA binding"/>
    <property type="evidence" value="ECO:0007669"/>
    <property type="project" value="UniProtKB-KW"/>
</dbReference>
<dbReference type="InterPro" id="IPR013325">
    <property type="entry name" value="RNA_pol_sigma_r2"/>
</dbReference>
<evidence type="ECO:0000256" key="2">
    <source>
        <dbReference type="ARBA" id="ARBA00023015"/>
    </source>
</evidence>
<evidence type="ECO:0000256" key="6">
    <source>
        <dbReference type="SAM" id="MobiDB-lite"/>
    </source>
</evidence>
<keyword evidence="3" id="KW-0731">Sigma factor</keyword>
<gene>
    <name evidence="9" type="ORF">OJ997_15360</name>
</gene>
<sequence>MLHHARPYVDELHSERASRRALPTDPAELERLVRDAADADDAAWNTLVRGYGPRLHAVARAQRVGSHDAEDVVQMTWLKLFTHIGTVREPAKLGGYLQTITRHTTWRHVSATRREQLEPDAIDAAVDDRQPGLEEGLIAEERSAVLAAALECLPPREKRLMQMLVREPEPTYAEISAELGMPIGSIGPTRARCLERLRRDPRLAAVALS</sequence>
<dbReference type="SUPFAM" id="SSF88659">
    <property type="entry name" value="Sigma3 and sigma4 domains of RNA polymerase sigma factors"/>
    <property type="match status" value="1"/>
</dbReference>
<reference evidence="9" key="1">
    <citation type="submission" date="2022-10" db="EMBL/GenBank/DDBJ databases">
        <title>The WGS of Solirubrobacter phytolaccae KCTC 29190.</title>
        <authorList>
            <person name="Jiang Z."/>
        </authorList>
    </citation>
    <scope>NUCLEOTIDE SEQUENCE</scope>
    <source>
        <strain evidence="9">KCTC 29190</strain>
    </source>
</reference>
<dbReference type="InterPro" id="IPR013324">
    <property type="entry name" value="RNA_pol_sigma_r3/r4-like"/>
</dbReference>
<dbReference type="InterPro" id="IPR036388">
    <property type="entry name" value="WH-like_DNA-bd_sf"/>
</dbReference>
<proteinExistence type="inferred from homology"/>
<dbReference type="Pfam" id="PF04545">
    <property type="entry name" value="Sigma70_r4"/>
    <property type="match status" value="1"/>
</dbReference>
<dbReference type="SUPFAM" id="SSF88946">
    <property type="entry name" value="Sigma2 domain of RNA polymerase sigma factors"/>
    <property type="match status" value="1"/>
</dbReference>
<dbReference type="InterPro" id="IPR007630">
    <property type="entry name" value="RNA_pol_sigma70_r4"/>
</dbReference>
<dbReference type="NCBIfam" id="TIGR02937">
    <property type="entry name" value="sigma70-ECF"/>
    <property type="match status" value="1"/>
</dbReference>
<organism evidence="9 10">
    <name type="scientific">Solirubrobacter phytolaccae</name>
    <dbReference type="NCBI Taxonomy" id="1404360"/>
    <lineage>
        <taxon>Bacteria</taxon>
        <taxon>Bacillati</taxon>
        <taxon>Actinomycetota</taxon>
        <taxon>Thermoleophilia</taxon>
        <taxon>Solirubrobacterales</taxon>
        <taxon>Solirubrobacteraceae</taxon>
        <taxon>Solirubrobacter</taxon>
    </lineage>
</organism>
<protein>
    <submittedName>
        <fullName evidence="9">Sigma-70 family RNA polymerase sigma factor</fullName>
    </submittedName>
</protein>
<feature type="domain" description="RNA polymerase sigma-70 region 2" evidence="7">
    <location>
        <begin position="47"/>
        <end position="114"/>
    </location>
</feature>
<dbReference type="AlphaFoldDB" id="A0A9X3S8N0"/>
<dbReference type="Proteomes" id="UP001147653">
    <property type="component" value="Unassembled WGS sequence"/>
</dbReference>
<comment type="caution">
    <text evidence="9">The sequence shown here is derived from an EMBL/GenBank/DDBJ whole genome shotgun (WGS) entry which is preliminary data.</text>
</comment>
<evidence type="ECO:0000259" key="8">
    <source>
        <dbReference type="Pfam" id="PF04545"/>
    </source>
</evidence>
<dbReference type="InterPro" id="IPR039425">
    <property type="entry name" value="RNA_pol_sigma-70-like"/>
</dbReference>
<dbReference type="GO" id="GO:0016987">
    <property type="term" value="F:sigma factor activity"/>
    <property type="evidence" value="ECO:0007669"/>
    <property type="project" value="UniProtKB-KW"/>
</dbReference>